<dbReference type="SUPFAM" id="SSF46785">
    <property type="entry name" value="Winged helix' DNA-binding domain"/>
    <property type="match status" value="1"/>
</dbReference>
<dbReference type="RefSeq" id="WP_274041209.1">
    <property type="nucleotide sequence ID" value="NZ_JANCPR020000011.1"/>
</dbReference>
<dbReference type="PRINTS" id="PR00033">
    <property type="entry name" value="HTHASNC"/>
</dbReference>
<gene>
    <name evidence="5" type="ORF">NMN56_013780</name>
</gene>
<name>A0ABT6ZVC7_9ACTN</name>
<dbReference type="CDD" id="cd00090">
    <property type="entry name" value="HTH_ARSR"/>
    <property type="match status" value="1"/>
</dbReference>
<dbReference type="Pfam" id="PF01037">
    <property type="entry name" value="AsnC_trans_reg"/>
    <property type="match status" value="1"/>
</dbReference>
<keyword evidence="3" id="KW-0804">Transcription</keyword>
<proteinExistence type="predicted"/>
<dbReference type="InterPro" id="IPR011008">
    <property type="entry name" value="Dimeric_a/b-barrel"/>
</dbReference>
<dbReference type="SUPFAM" id="SSF54909">
    <property type="entry name" value="Dimeric alpha+beta barrel"/>
    <property type="match status" value="1"/>
</dbReference>
<evidence type="ECO:0000256" key="3">
    <source>
        <dbReference type="ARBA" id="ARBA00023163"/>
    </source>
</evidence>
<comment type="caution">
    <text evidence="5">The sequence shown here is derived from an EMBL/GenBank/DDBJ whole genome shotgun (WGS) entry which is preliminary data.</text>
</comment>
<dbReference type="PROSITE" id="PS50956">
    <property type="entry name" value="HTH_ASNC_2"/>
    <property type="match status" value="1"/>
</dbReference>
<keyword evidence="2" id="KW-0238">DNA-binding</keyword>
<dbReference type="InterPro" id="IPR019888">
    <property type="entry name" value="Tscrpt_reg_AsnC-like"/>
</dbReference>
<reference evidence="5 6" key="1">
    <citation type="submission" date="2023-05" db="EMBL/GenBank/DDBJ databases">
        <title>Streptantibioticus silvisoli sp. nov., acidotolerant actinomycetes 1 from pine litter.</title>
        <authorList>
            <person name="Swiecimska M."/>
            <person name="Golinska P."/>
            <person name="Sangal V."/>
            <person name="Wachnowicz B."/>
            <person name="Goodfellow M."/>
        </authorList>
    </citation>
    <scope>NUCLEOTIDE SEQUENCE [LARGE SCALE GENOMIC DNA]</scope>
    <source>
        <strain evidence="5 6">DSM 42109</strain>
    </source>
</reference>
<feature type="domain" description="HTH asnC-type" evidence="4">
    <location>
        <begin position="1"/>
        <end position="62"/>
    </location>
</feature>
<evidence type="ECO:0000313" key="6">
    <source>
        <dbReference type="Proteomes" id="UP001214441"/>
    </source>
</evidence>
<keyword evidence="1" id="KW-0805">Transcription regulation</keyword>
<evidence type="ECO:0000256" key="1">
    <source>
        <dbReference type="ARBA" id="ARBA00023015"/>
    </source>
</evidence>
<evidence type="ECO:0000256" key="2">
    <source>
        <dbReference type="ARBA" id="ARBA00023125"/>
    </source>
</evidence>
<keyword evidence="6" id="KW-1185">Reference proteome</keyword>
<dbReference type="InterPro" id="IPR011991">
    <property type="entry name" value="ArsR-like_HTH"/>
</dbReference>
<dbReference type="Gene3D" id="1.10.10.10">
    <property type="entry name" value="Winged helix-like DNA-binding domain superfamily/Winged helix DNA-binding domain"/>
    <property type="match status" value="1"/>
</dbReference>
<dbReference type="PANTHER" id="PTHR30154:SF54">
    <property type="entry name" value="POSSIBLE TRANSCRIPTIONAL REGULATORY PROTEIN (PROBABLY LRP_ASNC-FAMILY)"/>
    <property type="match status" value="1"/>
</dbReference>
<evidence type="ECO:0000259" key="4">
    <source>
        <dbReference type="PROSITE" id="PS50956"/>
    </source>
</evidence>
<protein>
    <submittedName>
        <fullName evidence="5">Lrp/AsnC family transcriptional regulator</fullName>
    </submittedName>
</protein>
<dbReference type="EMBL" id="JANCPR020000011">
    <property type="protein sequence ID" value="MDJ1133011.1"/>
    <property type="molecule type" value="Genomic_DNA"/>
</dbReference>
<dbReference type="InterPro" id="IPR036390">
    <property type="entry name" value="WH_DNA-bd_sf"/>
</dbReference>
<dbReference type="InterPro" id="IPR036388">
    <property type="entry name" value="WH-like_DNA-bd_sf"/>
</dbReference>
<organism evidence="5 6">
    <name type="scientific">Streptomyces iconiensis</name>
    <dbReference type="NCBI Taxonomy" id="1384038"/>
    <lineage>
        <taxon>Bacteria</taxon>
        <taxon>Bacillati</taxon>
        <taxon>Actinomycetota</taxon>
        <taxon>Actinomycetes</taxon>
        <taxon>Kitasatosporales</taxon>
        <taxon>Streptomycetaceae</taxon>
        <taxon>Streptomyces</taxon>
    </lineage>
</organism>
<dbReference type="Gene3D" id="3.30.70.920">
    <property type="match status" value="1"/>
</dbReference>
<accession>A0ABT6ZVC7</accession>
<dbReference type="SMART" id="SM00344">
    <property type="entry name" value="HTH_ASNC"/>
    <property type="match status" value="1"/>
</dbReference>
<evidence type="ECO:0000313" key="5">
    <source>
        <dbReference type="EMBL" id="MDJ1133011.1"/>
    </source>
</evidence>
<sequence length="152" mass="17007">MDELDSAIVRHLQRDARQTNRDLARTLGVAPSTCLERIRALRARGVITGYHAAVDPAALNRHVQVLVHFQIRPLSRAVIEAFKTYAAGLPEVNAVYVVTGGDDMIVHVSVPSVDYLHGFLMDKFTERREVVGFRASVIYQHTHKQVLEPLTP</sequence>
<dbReference type="Pfam" id="PF13404">
    <property type="entry name" value="HTH_AsnC-type"/>
    <property type="match status" value="1"/>
</dbReference>
<dbReference type="InterPro" id="IPR019887">
    <property type="entry name" value="Tscrpt_reg_AsnC/Lrp_C"/>
</dbReference>
<dbReference type="InterPro" id="IPR000485">
    <property type="entry name" value="AsnC-type_HTH_dom"/>
</dbReference>
<dbReference type="Proteomes" id="UP001214441">
    <property type="component" value="Unassembled WGS sequence"/>
</dbReference>
<dbReference type="PANTHER" id="PTHR30154">
    <property type="entry name" value="LEUCINE-RESPONSIVE REGULATORY PROTEIN"/>
    <property type="match status" value="1"/>
</dbReference>